<dbReference type="Proteomes" id="UP000297975">
    <property type="component" value="Unassembled WGS sequence"/>
</dbReference>
<dbReference type="CDD" id="cd06261">
    <property type="entry name" value="TM_PBP2"/>
    <property type="match status" value="1"/>
</dbReference>
<dbReference type="PANTHER" id="PTHR43839">
    <property type="entry name" value="OPPC IN A BINDING PROTEIN-DEPENDENT TRANSPORT SYSTEM"/>
    <property type="match status" value="1"/>
</dbReference>
<feature type="transmembrane region" description="Helical" evidence="6">
    <location>
        <begin position="183"/>
        <end position="202"/>
    </location>
</feature>
<feature type="transmembrane region" description="Helical" evidence="6">
    <location>
        <begin position="122"/>
        <end position="147"/>
    </location>
</feature>
<evidence type="ECO:0000259" key="7">
    <source>
        <dbReference type="PROSITE" id="PS50928"/>
    </source>
</evidence>
<dbReference type="OrthoDB" id="2376472at2"/>
<keyword evidence="9" id="KW-1185">Reference proteome</keyword>
<dbReference type="InterPro" id="IPR035906">
    <property type="entry name" value="MetI-like_sf"/>
</dbReference>
<gene>
    <name evidence="8" type="ORF">E3U55_13505</name>
</gene>
<protein>
    <submittedName>
        <fullName evidence="8">Peptide ABC transporter permease</fullName>
    </submittedName>
</protein>
<organism evidence="8 9">
    <name type="scientific">Filobacillus milosensis</name>
    <dbReference type="NCBI Taxonomy" id="94137"/>
    <lineage>
        <taxon>Bacteria</taxon>
        <taxon>Bacillati</taxon>
        <taxon>Bacillota</taxon>
        <taxon>Bacilli</taxon>
        <taxon>Bacillales</taxon>
        <taxon>Bacillaceae</taxon>
        <taxon>Filobacillus</taxon>
    </lineage>
</organism>
<keyword evidence="3 6" id="KW-0812">Transmembrane</keyword>
<feature type="transmembrane region" description="Helical" evidence="6">
    <location>
        <begin position="88"/>
        <end position="110"/>
    </location>
</feature>
<evidence type="ECO:0000256" key="6">
    <source>
        <dbReference type="SAM" id="Phobius"/>
    </source>
</evidence>
<dbReference type="InterPro" id="IPR000515">
    <property type="entry name" value="MetI-like"/>
</dbReference>
<reference evidence="8 9" key="1">
    <citation type="submission" date="2019-03" db="EMBL/GenBank/DDBJ databases">
        <authorList>
            <person name="He R.-H."/>
        </authorList>
    </citation>
    <scope>NUCLEOTIDE SEQUENCE [LARGE SCALE GENOMIC DNA]</scope>
    <source>
        <strain evidence="9">SH 714</strain>
    </source>
</reference>
<evidence type="ECO:0000256" key="4">
    <source>
        <dbReference type="ARBA" id="ARBA00022989"/>
    </source>
</evidence>
<evidence type="ECO:0000256" key="1">
    <source>
        <dbReference type="ARBA" id="ARBA00004141"/>
    </source>
</evidence>
<dbReference type="GO" id="GO:0055085">
    <property type="term" value="P:transmembrane transport"/>
    <property type="evidence" value="ECO:0007669"/>
    <property type="project" value="InterPro"/>
</dbReference>
<evidence type="ECO:0000256" key="5">
    <source>
        <dbReference type="ARBA" id="ARBA00023136"/>
    </source>
</evidence>
<keyword evidence="2" id="KW-0813">Transport</keyword>
<feature type="transmembrane region" description="Helical" evidence="6">
    <location>
        <begin position="270"/>
        <end position="292"/>
    </location>
</feature>
<keyword evidence="5 6" id="KW-0472">Membrane</keyword>
<dbReference type="AlphaFoldDB" id="A0A4Y8IGR5"/>
<proteinExistence type="predicted"/>
<comment type="subcellular location">
    <subcellularLocation>
        <location evidence="1">Membrane</location>
        <topology evidence="1">Multi-pass membrane protein</topology>
    </subcellularLocation>
</comment>
<evidence type="ECO:0000313" key="9">
    <source>
        <dbReference type="Proteomes" id="UP000297975"/>
    </source>
</evidence>
<sequence length="306" mass="34884">MRLAKFVKDNFLLCFGVVLILLLLFVTFVGPYLPLIDQELEEVQYLWTEDDIPIPPPFEPSNENYLIGSDHAGRDLLSLLVMGAKETLLVVILITLVRYIIAIPLAFFAHKKWLGTHLMLNWLNGFLSYIPTILMVLLIVMLPPFLFTEFRPVYLVLIIALVEVGRAADAVKLELDEISSKEYILSGVVAGAGSFRLFKYYFLPFIYGKLIVYMITDLGKVMFLIGQLAFIGVFVSQYLIQVDAGQFAIRNSSISWPMLLMNATRDIRMAIWIPFWSAFAMAFTIFSLNILAQGIQNLFKKRNTYI</sequence>
<dbReference type="RefSeq" id="WP_134341003.1">
    <property type="nucleotide sequence ID" value="NZ_SOPW01000016.1"/>
</dbReference>
<feature type="domain" description="ABC transmembrane type-1" evidence="7">
    <location>
        <begin position="84"/>
        <end position="292"/>
    </location>
</feature>
<feature type="transmembrane region" description="Helical" evidence="6">
    <location>
        <begin position="12"/>
        <end position="33"/>
    </location>
</feature>
<dbReference type="Gene3D" id="1.10.3720.10">
    <property type="entry name" value="MetI-like"/>
    <property type="match status" value="1"/>
</dbReference>
<comment type="caution">
    <text evidence="8">The sequence shown here is derived from an EMBL/GenBank/DDBJ whole genome shotgun (WGS) entry which is preliminary data.</text>
</comment>
<evidence type="ECO:0000256" key="3">
    <source>
        <dbReference type="ARBA" id="ARBA00022692"/>
    </source>
</evidence>
<evidence type="ECO:0000313" key="8">
    <source>
        <dbReference type="EMBL" id="TFB14637.1"/>
    </source>
</evidence>
<dbReference type="GO" id="GO:0016020">
    <property type="term" value="C:membrane"/>
    <property type="evidence" value="ECO:0007669"/>
    <property type="project" value="UniProtKB-SubCell"/>
</dbReference>
<keyword evidence="4 6" id="KW-1133">Transmembrane helix</keyword>
<feature type="transmembrane region" description="Helical" evidence="6">
    <location>
        <begin position="222"/>
        <end position="240"/>
    </location>
</feature>
<dbReference type="PANTHER" id="PTHR43839:SF3">
    <property type="entry name" value="OLIGOPEPTIDE ABC TRANSPORTER, PERMEASE PROTEIN"/>
    <property type="match status" value="1"/>
</dbReference>
<name>A0A4Y8IGR5_9BACI</name>
<dbReference type="EMBL" id="SOPW01000016">
    <property type="protein sequence ID" value="TFB14637.1"/>
    <property type="molecule type" value="Genomic_DNA"/>
</dbReference>
<accession>A0A4Y8IGR5</accession>
<dbReference type="PROSITE" id="PS50928">
    <property type="entry name" value="ABC_TM1"/>
    <property type="match status" value="1"/>
</dbReference>
<evidence type="ECO:0000256" key="2">
    <source>
        <dbReference type="ARBA" id="ARBA00022448"/>
    </source>
</evidence>
<dbReference type="SUPFAM" id="SSF161098">
    <property type="entry name" value="MetI-like"/>
    <property type="match status" value="1"/>
</dbReference>